<comment type="caution">
    <text evidence="1">The sequence shown here is derived from an EMBL/GenBank/DDBJ whole genome shotgun (WGS) entry which is preliminary data.</text>
</comment>
<evidence type="ECO:0000313" key="2">
    <source>
        <dbReference type="Proteomes" id="UP001054945"/>
    </source>
</evidence>
<keyword evidence="2" id="KW-1185">Reference proteome</keyword>
<name>A0AAV4RBS4_CAEEX</name>
<evidence type="ECO:0008006" key="3">
    <source>
        <dbReference type="Google" id="ProtNLM"/>
    </source>
</evidence>
<proteinExistence type="predicted"/>
<evidence type="ECO:0000313" key="1">
    <source>
        <dbReference type="EMBL" id="GIY19423.1"/>
    </source>
</evidence>
<sequence>MGFRVVRSGITISLELTRRRRDIDRSQLTEMTGCISTPFSTLFAAEHFACLMHMRARFTEDLKVAFRERRERNKIVQTCADLC</sequence>
<dbReference type="EMBL" id="BPLR01007752">
    <property type="protein sequence ID" value="GIY19423.1"/>
    <property type="molecule type" value="Genomic_DNA"/>
</dbReference>
<dbReference type="AlphaFoldDB" id="A0AAV4RBS4"/>
<accession>A0AAV4RBS4</accession>
<reference evidence="1 2" key="1">
    <citation type="submission" date="2021-06" db="EMBL/GenBank/DDBJ databases">
        <title>Caerostris extrusa draft genome.</title>
        <authorList>
            <person name="Kono N."/>
            <person name="Arakawa K."/>
        </authorList>
    </citation>
    <scope>NUCLEOTIDE SEQUENCE [LARGE SCALE GENOMIC DNA]</scope>
</reference>
<organism evidence="1 2">
    <name type="scientific">Caerostris extrusa</name>
    <name type="common">Bark spider</name>
    <name type="synonym">Caerostris bankana</name>
    <dbReference type="NCBI Taxonomy" id="172846"/>
    <lineage>
        <taxon>Eukaryota</taxon>
        <taxon>Metazoa</taxon>
        <taxon>Ecdysozoa</taxon>
        <taxon>Arthropoda</taxon>
        <taxon>Chelicerata</taxon>
        <taxon>Arachnida</taxon>
        <taxon>Araneae</taxon>
        <taxon>Araneomorphae</taxon>
        <taxon>Entelegynae</taxon>
        <taxon>Araneoidea</taxon>
        <taxon>Araneidae</taxon>
        <taxon>Caerostris</taxon>
    </lineage>
</organism>
<gene>
    <name evidence="1" type="ORF">CEXT_529401</name>
</gene>
<dbReference type="Proteomes" id="UP001054945">
    <property type="component" value="Unassembled WGS sequence"/>
</dbReference>
<protein>
    <recommendedName>
        <fullName evidence="3">Transposase</fullName>
    </recommendedName>
</protein>